<dbReference type="Pfam" id="PF02518">
    <property type="entry name" value="HATPase_c"/>
    <property type="match status" value="1"/>
</dbReference>
<dbReference type="PRINTS" id="PR00344">
    <property type="entry name" value="BCTRLSENSOR"/>
</dbReference>
<evidence type="ECO:0000256" key="2">
    <source>
        <dbReference type="ARBA" id="ARBA00012438"/>
    </source>
</evidence>
<feature type="domain" description="Histidine kinase" evidence="6">
    <location>
        <begin position="1"/>
        <end position="119"/>
    </location>
</feature>
<dbReference type="PROSITE" id="PS50110">
    <property type="entry name" value="RESPONSE_REGULATORY"/>
    <property type="match status" value="1"/>
</dbReference>
<dbReference type="PANTHER" id="PTHR43047:SF72">
    <property type="entry name" value="OSMOSENSING HISTIDINE PROTEIN KINASE SLN1"/>
    <property type="match status" value="1"/>
</dbReference>
<proteinExistence type="predicted"/>
<keyword evidence="3" id="KW-0808">Transferase</keyword>
<dbReference type="PANTHER" id="PTHR43047">
    <property type="entry name" value="TWO-COMPONENT HISTIDINE PROTEIN KINASE"/>
    <property type="match status" value="1"/>
</dbReference>
<sequence>MQQMVMHLVANAGDAMRLTGGRLDVSLDAIPISTNPTGMPALTPGTYIRLRVRDTGCGMAPEIQERIFEPFFTTKEVGEGTGLGLATVHGIVIGHGGTITVSSKRGRGTTFTVYLPQRERGATPATPAVAPRPQGRGRVLLVDDETMLVQLGCEQLKRLGYDAIGTTDSHVALDTFRADPMRFACVITDYTMPALMGTTLAREMQRLRPDLPVILCSGSQEGLVPEHVTAQGIAAVLLKPWSPAELAQTLQRVCHAVPV</sequence>
<dbReference type="PROSITE" id="PS50109">
    <property type="entry name" value="HIS_KIN"/>
    <property type="match status" value="1"/>
</dbReference>
<evidence type="ECO:0000256" key="4">
    <source>
        <dbReference type="ARBA" id="ARBA00022777"/>
    </source>
</evidence>
<comment type="catalytic activity">
    <reaction evidence="1">
        <text>ATP + protein L-histidine = ADP + protein N-phospho-L-histidine.</text>
        <dbReference type="EC" id="2.7.13.3"/>
    </reaction>
</comment>
<dbReference type="SUPFAM" id="SSF52172">
    <property type="entry name" value="CheY-like"/>
    <property type="match status" value="1"/>
</dbReference>
<reference evidence="8" key="1">
    <citation type="submission" date="2019-03" db="EMBL/GenBank/DDBJ databases">
        <title>Lake Tanganyika Metagenome-Assembled Genomes (MAGs).</title>
        <authorList>
            <person name="Tran P."/>
        </authorList>
    </citation>
    <scope>NUCLEOTIDE SEQUENCE</scope>
    <source>
        <strain evidence="8">K_DeepCast_65m_m2_066</strain>
    </source>
</reference>
<organism evidence="8 9">
    <name type="scientific">Tectimicrobiota bacterium</name>
    <dbReference type="NCBI Taxonomy" id="2528274"/>
    <lineage>
        <taxon>Bacteria</taxon>
        <taxon>Pseudomonadati</taxon>
        <taxon>Nitrospinota/Tectimicrobiota group</taxon>
        <taxon>Candidatus Tectimicrobiota</taxon>
    </lineage>
</organism>
<dbReference type="AlphaFoldDB" id="A0A937W3J8"/>
<feature type="domain" description="Response regulatory" evidence="7">
    <location>
        <begin position="138"/>
        <end position="254"/>
    </location>
</feature>
<evidence type="ECO:0000256" key="3">
    <source>
        <dbReference type="ARBA" id="ARBA00022679"/>
    </source>
</evidence>
<dbReference type="GO" id="GO:0005886">
    <property type="term" value="C:plasma membrane"/>
    <property type="evidence" value="ECO:0007669"/>
    <property type="project" value="TreeGrafter"/>
</dbReference>
<keyword evidence="4" id="KW-0418">Kinase</keyword>
<dbReference type="SMART" id="SM00387">
    <property type="entry name" value="HATPase_c"/>
    <property type="match status" value="1"/>
</dbReference>
<protein>
    <recommendedName>
        <fullName evidence="2">histidine kinase</fullName>
        <ecNumber evidence="2">2.7.13.3</ecNumber>
    </recommendedName>
</protein>
<evidence type="ECO:0000259" key="7">
    <source>
        <dbReference type="PROSITE" id="PS50110"/>
    </source>
</evidence>
<dbReference type="EC" id="2.7.13.3" evidence="2"/>
<dbReference type="InterPro" id="IPR036890">
    <property type="entry name" value="HATPase_C_sf"/>
</dbReference>
<dbReference type="GO" id="GO:0000155">
    <property type="term" value="F:phosphorelay sensor kinase activity"/>
    <property type="evidence" value="ECO:0007669"/>
    <property type="project" value="TreeGrafter"/>
</dbReference>
<dbReference type="InterPro" id="IPR005467">
    <property type="entry name" value="His_kinase_dom"/>
</dbReference>
<evidence type="ECO:0000256" key="1">
    <source>
        <dbReference type="ARBA" id="ARBA00000085"/>
    </source>
</evidence>
<dbReference type="Proteomes" id="UP000712673">
    <property type="component" value="Unassembled WGS sequence"/>
</dbReference>
<dbReference type="SUPFAM" id="SSF55874">
    <property type="entry name" value="ATPase domain of HSP90 chaperone/DNA topoisomerase II/histidine kinase"/>
    <property type="match status" value="1"/>
</dbReference>
<accession>A0A937W3J8</accession>
<gene>
    <name evidence="8" type="ORF">FJZ47_11965</name>
</gene>
<dbReference type="EMBL" id="VGLS01000340">
    <property type="protein sequence ID" value="MBM3224501.1"/>
    <property type="molecule type" value="Genomic_DNA"/>
</dbReference>
<dbReference type="Pfam" id="PF00072">
    <property type="entry name" value="Response_reg"/>
    <property type="match status" value="1"/>
</dbReference>
<name>A0A937W3J8_UNCTE</name>
<evidence type="ECO:0000313" key="8">
    <source>
        <dbReference type="EMBL" id="MBM3224501.1"/>
    </source>
</evidence>
<evidence type="ECO:0000256" key="5">
    <source>
        <dbReference type="PROSITE-ProRule" id="PRU00169"/>
    </source>
</evidence>
<dbReference type="InterPro" id="IPR004358">
    <property type="entry name" value="Sig_transdc_His_kin-like_C"/>
</dbReference>
<dbReference type="InterPro" id="IPR003594">
    <property type="entry name" value="HATPase_dom"/>
</dbReference>
<dbReference type="Gene3D" id="3.30.565.10">
    <property type="entry name" value="Histidine kinase-like ATPase, C-terminal domain"/>
    <property type="match status" value="1"/>
</dbReference>
<dbReference type="GO" id="GO:0009927">
    <property type="term" value="F:histidine phosphotransfer kinase activity"/>
    <property type="evidence" value="ECO:0007669"/>
    <property type="project" value="TreeGrafter"/>
</dbReference>
<keyword evidence="5" id="KW-0597">Phosphoprotein</keyword>
<evidence type="ECO:0000259" key="6">
    <source>
        <dbReference type="PROSITE" id="PS50109"/>
    </source>
</evidence>
<dbReference type="Gene3D" id="3.40.50.2300">
    <property type="match status" value="1"/>
</dbReference>
<comment type="caution">
    <text evidence="8">The sequence shown here is derived from an EMBL/GenBank/DDBJ whole genome shotgun (WGS) entry which is preliminary data.</text>
</comment>
<dbReference type="InterPro" id="IPR001789">
    <property type="entry name" value="Sig_transdc_resp-reg_receiver"/>
</dbReference>
<feature type="modified residue" description="4-aspartylphosphate" evidence="5">
    <location>
        <position position="189"/>
    </location>
</feature>
<dbReference type="InterPro" id="IPR011006">
    <property type="entry name" value="CheY-like_superfamily"/>
</dbReference>
<dbReference type="SMART" id="SM00448">
    <property type="entry name" value="REC"/>
    <property type="match status" value="1"/>
</dbReference>
<evidence type="ECO:0000313" key="9">
    <source>
        <dbReference type="Proteomes" id="UP000712673"/>
    </source>
</evidence>